<protein>
    <submittedName>
        <fullName evidence="1">Uncharacterized protein</fullName>
    </submittedName>
</protein>
<evidence type="ECO:0000313" key="1">
    <source>
        <dbReference type="EMBL" id="KAI9507399.1"/>
    </source>
</evidence>
<evidence type="ECO:0000313" key="2">
    <source>
        <dbReference type="Proteomes" id="UP001207468"/>
    </source>
</evidence>
<reference evidence="1" key="1">
    <citation type="submission" date="2021-03" db="EMBL/GenBank/DDBJ databases">
        <title>Evolutionary priming and transition to the ectomycorrhizal habit in an iconic lineage of mushroom-forming fungi: is preadaptation a requirement?</title>
        <authorList>
            <consortium name="DOE Joint Genome Institute"/>
            <person name="Looney B.P."/>
            <person name="Miyauchi S."/>
            <person name="Morin E."/>
            <person name="Drula E."/>
            <person name="Courty P.E."/>
            <person name="Chicoki N."/>
            <person name="Fauchery L."/>
            <person name="Kohler A."/>
            <person name="Kuo A."/>
            <person name="LaButti K."/>
            <person name="Pangilinan J."/>
            <person name="Lipzen A."/>
            <person name="Riley R."/>
            <person name="Andreopoulos W."/>
            <person name="He G."/>
            <person name="Johnson J."/>
            <person name="Barry K.W."/>
            <person name="Grigoriev I.V."/>
            <person name="Nagy L."/>
            <person name="Hibbett D."/>
            <person name="Henrissat B."/>
            <person name="Matheny P.B."/>
            <person name="Labbe J."/>
            <person name="Martin A.F."/>
        </authorList>
    </citation>
    <scope>NUCLEOTIDE SEQUENCE</scope>
    <source>
        <strain evidence="1">BPL698</strain>
    </source>
</reference>
<organism evidence="1 2">
    <name type="scientific">Russula earlei</name>
    <dbReference type="NCBI Taxonomy" id="71964"/>
    <lineage>
        <taxon>Eukaryota</taxon>
        <taxon>Fungi</taxon>
        <taxon>Dikarya</taxon>
        <taxon>Basidiomycota</taxon>
        <taxon>Agaricomycotina</taxon>
        <taxon>Agaricomycetes</taxon>
        <taxon>Russulales</taxon>
        <taxon>Russulaceae</taxon>
        <taxon>Russula</taxon>
    </lineage>
</organism>
<proteinExistence type="predicted"/>
<keyword evidence="2" id="KW-1185">Reference proteome</keyword>
<name>A0ACC0U895_9AGAM</name>
<gene>
    <name evidence="1" type="ORF">F5148DRAFT_1205153</name>
</gene>
<dbReference type="EMBL" id="JAGFNK010000126">
    <property type="protein sequence ID" value="KAI9507399.1"/>
    <property type="molecule type" value="Genomic_DNA"/>
</dbReference>
<comment type="caution">
    <text evidence="1">The sequence shown here is derived from an EMBL/GenBank/DDBJ whole genome shotgun (WGS) entry which is preliminary data.</text>
</comment>
<accession>A0ACC0U895</accession>
<sequence length="201" mass="23499">MSLYSHARSRCSQPFLCSRRRRRKRNNKMTPMNRKKRAAPTIVKITAFERPEDADLGSRERPSDVVPLLCRGDVKKWQTRTWIKFVEAGRRTHRSLVHAAFTVGRERSRRTEERMGGERTKATGTVDSGRTRLSRLTVEQRRRASSRGITTLGSIWTRFFFFFFFSLFEGRTRGRKESKKAARCRVGLFPRGIVVEKMLEN</sequence>
<dbReference type="Proteomes" id="UP001207468">
    <property type="component" value="Unassembled WGS sequence"/>
</dbReference>